<organism evidence="1 2">
    <name type="scientific">Zarea fungicola</name>
    <dbReference type="NCBI Taxonomy" id="93591"/>
    <lineage>
        <taxon>Eukaryota</taxon>
        <taxon>Fungi</taxon>
        <taxon>Dikarya</taxon>
        <taxon>Ascomycota</taxon>
        <taxon>Pezizomycotina</taxon>
        <taxon>Sordariomycetes</taxon>
        <taxon>Hypocreomycetidae</taxon>
        <taxon>Hypocreales</taxon>
        <taxon>Cordycipitaceae</taxon>
        <taxon>Zarea</taxon>
    </lineage>
</organism>
<gene>
    <name evidence="1" type="ORF">NQ176_g472</name>
</gene>
<name>A0ACC1NWM5_9HYPO</name>
<evidence type="ECO:0000313" key="2">
    <source>
        <dbReference type="Proteomes" id="UP001143910"/>
    </source>
</evidence>
<reference evidence="1" key="1">
    <citation type="submission" date="2022-08" db="EMBL/GenBank/DDBJ databases">
        <title>Genome Sequence of Lecanicillium fungicola.</title>
        <authorList>
            <person name="Buettner E."/>
        </authorList>
    </citation>
    <scope>NUCLEOTIDE SEQUENCE</scope>
    <source>
        <strain evidence="1">Babe33</strain>
    </source>
</reference>
<dbReference type="Proteomes" id="UP001143910">
    <property type="component" value="Unassembled WGS sequence"/>
</dbReference>
<accession>A0ACC1NWM5</accession>
<evidence type="ECO:0000313" key="1">
    <source>
        <dbReference type="EMBL" id="KAJ2983727.1"/>
    </source>
</evidence>
<comment type="caution">
    <text evidence="1">The sequence shown here is derived from an EMBL/GenBank/DDBJ whole genome shotgun (WGS) entry which is preliminary data.</text>
</comment>
<proteinExistence type="predicted"/>
<protein>
    <submittedName>
        <fullName evidence="1">Uncharacterized protein</fullName>
    </submittedName>
</protein>
<keyword evidence="2" id="KW-1185">Reference proteome</keyword>
<dbReference type="EMBL" id="JANJQO010000018">
    <property type="protein sequence ID" value="KAJ2983727.1"/>
    <property type="molecule type" value="Genomic_DNA"/>
</dbReference>
<sequence>MDDESGEPKARKACINCRRQKMKCRMDSGNTCRRCERAGLPCIFVPRANASAFMVPASMPLAEMASYDVTRDILRRVKIIEDHLGLPGAGKVEEVESKPTITPIEAAPVEPDISGDDQFQHLWDSVASLERCTIGNRDPAIWNRNIIKYLWQTFHDKMPGLHFFPSKQIFSSPQPLLLASMLYCSSIRGSPEHAVLAPGYFKVMSCAIAQLSIPGSELAIPFDDPAIAEAIAFHSVLGLVLASLLNEAKVRETGLWISIAYNLILEHCPPQIDENIFDWPKIFKGVQIVDLEHASLHLTCPVVPIEPPFPALQIPHHDPLYRLSRMMHTGLSRFSGRGLPTIWSCFTMNLGGVFPSSIPFTPIDAAVIRDWARSLDDWLVEFAKTGDESDHQRTLVFRQYVLHRLVVLSIYHPARGCNLHANSITLHEQHELLVSARATLKLHLNDKSIWANWDLVVITWAALIVLQGIEAGAGEPDDFQNIRIHLTLLHETNETKPCLREKLAARLEQQLDSLHTPSPSAAQQVPIDLNQNLDYSWQLFDHALIEQVMDPYWMRPNGSQPTIP</sequence>